<reference evidence="2" key="1">
    <citation type="submission" date="2021-06" db="EMBL/GenBank/DDBJ databases">
        <title>Parelaphostrongylus tenuis whole genome reference sequence.</title>
        <authorList>
            <person name="Garwood T.J."/>
            <person name="Larsen P.A."/>
            <person name="Fountain-Jones N.M."/>
            <person name="Garbe J.R."/>
            <person name="Macchietto M.G."/>
            <person name="Kania S.A."/>
            <person name="Gerhold R.W."/>
            <person name="Richards J.E."/>
            <person name="Wolf T.M."/>
        </authorList>
    </citation>
    <scope>NUCLEOTIDE SEQUENCE</scope>
    <source>
        <strain evidence="2">MNPRO001-30</strain>
        <tissue evidence="2">Meninges</tissue>
    </source>
</reference>
<comment type="caution">
    <text evidence="2">The sequence shown here is derived from an EMBL/GenBank/DDBJ whole genome shotgun (WGS) entry which is preliminary data.</text>
</comment>
<feature type="non-terminal residue" evidence="2">
    <location>
        <position position="1"/>
    </location>
</feature>
<evidence type="ECO:0000256" key="1">
    <source>
        <dbReference type="SAM" id="MobiDB-lite"/>
    </source>
</evidence>
<dbReference type="EMBL" id="JAHQIW010004760">
    <property type="protein sequence ID" value="KAJ1363569.1"/>
    <property type="molecule type" value="Genomic_DNA"/>
</dbReference>
<name>A0AAD5NC77_PARTN</name>
<protein>
    <submittedName>
        <fullName evidence="2">Uncharacterized protein</fullName>
    </submittedName>
</protein>
<organism evidence="2 3">
    <name type="scientific">Parelaphostrongylus tenuis</name>
    <name type="common">Meningeal worm</name>
    <dbReference type="NCBI Taxonomy" id="148309"/>
    <lineage>
        <taxon>Eukaryota</taxon>
        <taxon>Metazoa</taxon>
        <taxon>Ecdysozoa</taxon>
        <taxon>Nematoda</taxon>
        <taxon>Chromadorea</taxon>
        <taxon>Rhabditida</taxon>
        <taxon>Rhabditina</taxon>
        <taxon>Rhabditomorpha</taxon>
        <taxon>Strongyloidea</taxon>
        <taxon>Metastrongylidae</taxon>
        <taxon>Parelaphostrongylus</taxon>
    </lineage>
</organism>
<dbReference type="AlphaFoldDB" id="A0AAD5NC77"/>
<proteinExistence type="predicted"/>
<sequence>CETRASHYAQIGPPPWTTSREEETNGECIGVRTIAINEPSKYPTNFDIERPCRVVVVLVAAHD</sequence>
<dbReference type="Proteomes" id="UP001196413">
    <property type="component" value="Unassembled WGS sequence"/>
</dbReference>
<feature type="region of interest" description="Disordered" evidence="1">
    <location>
        <begin position="1"/>
        <end position="23"/>
    </location>
</feature>
<evidence type="ECO:0000313" key="2">
    <source>
        <dbReference type="EMBL" id="KAJ1363569.1"/>
    </source>
</evidence>
<accession>A0AAD5NC77</accession>
<gene>
    <name evidence="2" type="ORF">KIN20_023468</name>
</gene>
<evidence type="ECO:0000313" key="3">
    <source>
        <dbReference type="Proteomes" id="UP001196413"/>
    </source>
</evidence>
<keyword evidence="3" id="KW-1185">Reference proteome</keyword>